<dbReference type="PANTHER" id="PTHR13208">
    <property type="entry name" value="MEDIATOR OF RNA POLYMERASE II TRANSCRIPTION SUBUNIT 4"/>
    <property type="match status" value="1"/>
</dbReference>
<dbReference type="PANTHER" id="PTHR13208:SF2">
    <property type="entry name" value="MEDIATOR OF RNA POLYMERASE II TRANSCRIPTION SUBUNIT 4"/>
    <property type="match status" value="1"/>
</dbReference>
<evidence type="ECO:0000256" key="4">
    <source>
        <dbReference type="ARBA" id="ARBA00023015"/>
    </source>
</evidence>
<feature type="coiled-coil region" evidence="9">
    <location>
        <begin position="100"/>
        <end position="127"/>
    </location>
</feature>
<dbReference type="Pfam" id="PF10018">
    <property type="entry name" value="Med4"/>
    <property type="match status" value="1"/>
</dbReference>
<dbReference type="EMBL" id="CP115611">
    <property type="protein sequence ID" value="WBW70724.1"/>
    <property type="molecule type" value="Genomic_DNA"/>
</dbReference>
<comment type="subunit">
    <text evidence="8">Component of the Mediator complex.</text>
</comment>
<keyword evidence="6 8" id="KW-0539">Nucleus</keyword>
<evidence type="ECO:0000256" key="7">
    <source>
        <dbReference type="ARBA" id="ARBA00031257"/>
    </source>
</evidence>
<dbReference type="GO" id="GO:0070847">
    <property type="term" value="C:core mediator complex"/>
    <property type="evidence" value="ECO:0007669"/>
    <property type="project" value="TreeGrafter"/>
</dbReference>
<keyword evidence="4 8" id="KW-0805">Transcription regulation</keyword>
<organism evidence="11 12">
    <name type="scientific">Schizosaccharomyces osmophilus</name>
    <dbReference type="NCBI Taxonomy" id="2545709"/>
    <lineage>
        <taxon>Eukaryota</taxon>
        <taxon>Fungi</taxon>
        <taxon>Dikarya</taxon>
        <taxon>Ascomycota</taxon>
        <taxon>Taphrinomycotina</taxon>
        <taxon>Schizosaccharomycetes</taxon>
        <taxon>Schizosaccharomycetales</taxon>
        <taxon>Schizosaccharomycetaceae</taxon>
        <taxon>Schizosaccharomyces</taxon>
    </lineage>
</organism>
<accession>A0AAE9W684</accession>
<dbReference type="KEGG" id="som:SOMG_00686"/>
<dbReference type="AlphaFoldDB" id="A0AAE9W684"/>
<feature type="region of interest" description="Disordered" evidence="10">
    <location>
        <begin position="162"/>
        <end position="187"/>
    </location>
</feature>
<comment type="function">
    <text evidence="8">Component of the Mediator complex, a coactivator involved in the regulated transcription of nearly all RNA polymerase II-dependent genes. Mediator functions as a bridge to convey information from gene-specific regulatory proteins to the basal RNA polymerase II transcription machinery. Mediator is recruited to promoters by direct interactions with regulatory proteins and serves as a scaffold for the assembly of a functional preinitiation complex with RNA polymerase II and the general transcription factors.</text>
</comment>
<evidence type="ECO:0000313" key="11">
    <source>
        <dbReference type="EMBL" id="WBW70724.1"/>
    </source>
</evidence>
<keyword evidence="5 8" id="KW-0804">Transcription</keyword>
<evidence type="ECO:0000256" key="5">
    <source>
        <dbReference type="ARBA" id="ARBA00023163"/>
    </source>
</evidence>
<reference evidence="11 12" key="1">
    <citation type="journal article" date="2023" name="G3 (Bethesda)">
        <title>A high-quality reference genome for the fission yeast Schizosaccharomyces osmophilus.</title>
        <authorList>
            <person name="Jia G.S."/>
            <person name="Zhang W.C."/>
            <person name="Liang Y."/>
            <person name="Liu X.H."/>
            <person name="Rhind N."/>
            <person name="Pidoux A."/>
            <person name="Brysch-Herzberg M."/>
            <person name="Du L.L."/>
        </authorList>
    </citation>
    <scope>NUCLEOTIDE SEQUENCE [LARGE SCALE GENOMIC DNA]</scope>
    <source>
        <strain evidence="11 12">CBS 15793</strain>
    </source>
</reference>
<dbReference type="GeneID" id="80874169"/>
<evidence type="ECO:0000256" key="8">
    <source>
        <dbReference type="RuleBase" id="RU364141"/>
    </source>
</evidence>
<dbReference type="GO" id="GO:0016592">
    <property type="term" value="C:mediator complex"/>
    <property type="evidence" value="ECO:0007669"/>
    <property type="project" value="InterPro"/>
</dbReference>
<gene>
    <name evidence="11" type="primary">pmc4</name>
    <name evidence="8" type="synonym">MED4</name>
    <name evidence="11" type="ORF">SOMG_00686</name>
</gene>
<evidence type="ECO:0000256" key="10">
    <source>
        <dbReference type="SAM" id="MobiDB-lite"/>
    </source>
</evidence>
<keyword evidence="12" id="KW-1185">Reference proteome</keyword>
<dbReference type="Proteomes" id="UP001212411">
    <property type="component" value="Chromosome 1"/>
</dbReference>
<sequence>MKACFSISFYLIIAVAHKLHCQEENIGERRATRWAGSFDFYILTIIMELSSVISQIERCLNQHLRLSTEKVNCHSVMENWSEMIHQLKSLQNLISEHTLSNELSSQIESLIEEDHTLEEQIESSMKELTSIYDTTLPQNNNQKTKRTVDANTLLEYGRRLSKFSSAPPGYNPETGQDAKAPVHYPWPSEDQMRKTSLFQYSTSLIAHPSANASQIFNELEETSALSKEDAAAAASPSKKAKNAVDYPMSPTFTNAAGQAEAQGEEFMPSSKDIFADFDLFDPEMEEDT</sequence>
<evidence type="ECO:0000256" key="9">
    <source>
        <dbReference type="SAM" id="Coils"/>
    </source>
</evidence>
<name>A0AAE9W684_9SCHI</name>
<evidence type="ECO:0000256" key="1">
    <source>
        <dbReference type="ARBA" id="ARBA00004123"/>
    </source>
</evidence>
<dbReference type="RefSeq" id="XP_056034967.1">
    <property type="nucleotide sequence ID" value="XM_056179480.1"/>
</dbReference>
<dbReference type="GO" id="GO:0006357">
    <property type="term" value="P:regulation of transcription by RNA polymerase II"/>
    <property type="evidence" value="ECO:0007669"/>
    <property type="project" value="InterPro"/>
</dbReference>
<comment type="similarity">
    <text evidence="2 8">Belongs to the Mediator complex subunit 4 family.</text>
</comment>
<keyword evidence="9" id="KW-0175">Coiled coil</keyword>
<evidence type="ECO:0000313" key="12">
    <source>
        <dbReference type="Proteomes" id="UP001212411"/>
    </source>
</evidence>
<evidence type="ECO:0000256" key="6">
    <source>
        <dbReference type="ARBA" id="ARBA00023242"/>
    </source>
</evidence>
<dbReference type="InterPro" id="IPR019258">
    <property type="entry name" value="Mediator_Med4"/>
</dbReference>
<dbReference type="GO" id="GO:0003712">
    <property type="term" value="F:transcription coregulator activity"/>
    <property type="evidence" value="ECO:0007669"/>
    <property type="project" value="InterPro"/>
</dbReference>
<protein>
    <recommendedName>
        <fullName evidence="3 8">Mediator of RNA polymerase II transcription subunit 4</fullName>
    </recommendedName>
    <alternativeName>
        <fullName evidence="7 8">Mediator complex subunit 4</fullName>
    </alternativeName>
</protein>
<comment type="subcellular location">
    <subcellularLocation>
        <location evidence="1 8">Nucleus</location>
    </subcellularLocation>
</comment>
<proteinExistence type="inferred from homology"/>
<keyword evidence="8" id="KW-0010">Activator</keyword>
<evidence type="ECO:0000256" key="3">
    <source>
        <dbReference type="ARBA" id="ARBA00020629"/>
    </source>
</evidence>
<evidence type="ECO:0000256" key="2">
    <source>
        <dbReference type="ARBA" id="ARBA00009626"/>
    </source>
</evidence>